<evidence type="ECO:0000313" key="3">
    <source>
        <dbReference type="WBParaSite" id="MhA1_Contig1065.frz3.gene12"/>
    </source>
</evidence>
<dbReference type="AlphaFoldDB" id="A0A1I8AXX8"/>
<organism evidence="2 3">
    <name type="scientific">Meloidogyne hapla</name>
    <name type="common">Root-knot nematode worm</name>
    <dbReference type="NCBI Taxonomy" id="6305"/>
    <lineage>
        <taxon>Eukaryota</taxon>
        <taxon>Metazoa</taxon>
        <taxon>Ecdysozoa</taxon>
        <taxon>Nematoda</taxon>
        <taxon>Chromadorea</taxon>
        <taxon>Rhabditida</taxon>
        <taxon>Tylenchina</taxon>
        <taxon>Tylenchomorpha</taxon>
        <taxon>Tylenchoidea</taxon>
        <taxon>Meloidogynidae</taxon>
        <taxon>Meloidogyninae</taxon>
        <taxon>Meloidogyne</taxon>
    </lineage>
</organism>
<dbReference type="Pfam" id="PF10320">
    <property type="entry name" value="7TM_GPCR_Srsx"/>
    <property type="match status" value="1"/>
</dbReference>
<feature type="transmembrane region" description="Helical" evidence="1">
    <location>
        <begin position="16"/>
        <end position="35"/>
    </location>
</feature>
<dbReference type="InterPro" id="IPR019424">
    <property type="entry name" value="7TM_GPCR_Srsx"/>
</dbReference>
<accession>A0A1I8AXX8</accession>
<dbReference type="Gene3D" id="1.20.1070.10">
    <property type="entry name" value="Rhodopsin 7-helix transmembrane proteins"/>
    <property type="match status" value="1"/>
</dbReference>
<name>A0A1I8AXX8_MELHA</name>
<dbReference type="SUPFAM" id="SSF81321">
    <property type="entry name" value="Family A G protein-coupled receptor-like"/>
    <property type="match status" value="1"/>
</dbReference>
<reference evidence="3" key="1">
    <citation type="submission" date="2016-11" db="UniProtKB">
        <authorList>
            <consortium name="WormBaseParasite"/>
        </authorList>
    </citation>
    <scope>IDENTIFICATION</scope>
</reference>
<evidence type="ECO:0000313" key="2">
    <source>
        <dbReference type="Proteomes" id="UP000095281"/>
    </source>
</evidence>
<dbReference type="WBParaSite" id="MhA1_Contig1065.frz3.gene12">
    <property type="protein sequence ID" value="MhA1_Contig1065.frz3.gene12"/>
    <property type="gene ID" value="MhA1_Contig1065.frz3.gene12"/>
</dbReference>
<feature type="transmembrane region" description="Helical" evidence="1">
    <location>
        <begin position="89"/>
        <end position="114"/>
    </location>
</feature>
<protein>
    <submittedName>
        <fullName evidence="3">G_PROTEIN_RECEP_F1_2 domain-containing protein</fullName>
    </submittedName>
</protein>
<keyword evidence="1" id="KW-0812">Transmembrane</keyword>
<feature type="transmembrane region" description="Helical" evidence="1">
    <location>
        <begin position="56"/>
        <end position="77"/>
    </location>
</feature>
<sequence length="149" mass="17365">MRCSAADLWHDDYFTAQQASCLSFTIAAVFCYIAIWIKIRFKKKASSNEDDRKNEILKSLTIIFIFIVIGWIFNMTARTLIHAIFSQPILSYILMNFTDLPLTFIGFANTFILYKCSKDYHRVINKCLFKSTTQTRVIQLNSNQLLNKK</sequence>
<dbReference type="Proteomes" id="UP000095281">
    <property type="component" value="Unplaced"/>
</dbReference>
<keyword evidence="1" id="KW-0472">Membrane</keyword>
<proteinExistence type="predicted"/>
<keyword evidence="1" id="KW-1133">Transmembrane helix</keyword>
<evidence type="ECO:0000256" key="1">
    <source>
        <dbReference type="SAM" id="Phobius"/>
    </source>
</evidence>
<keyword evidence="2" id="KW-1185">Reference proteome</keyword>